<comment type="subcellular location">
    <subcellularLocation>
        <location evidence="1">Nucleus</location>
    </subcellularLocation>
</comment>
<dbReference type="PANTHER" id="PTHR13471:SF0">
    <property type="entry name" value="NUCLEAR EXOSOME REGULATOR NRDE2"/>
    <property type="match status" value="1"/>
</dbReference>
<feature type="compositionally biased region" description="Acidic residues" evidence="4">
    <location>
        <begin position="363"/>
        <end position="377"/>
    </location>
</feature>
<evidence type="ECO:0000313" key="5">
    <source>
        <dbReference type="EMBL" id="GJJ13903.1"/>
    </source>
</evidence>
<dbReference type="SUPFAM" id="SSF48452">
    <property type="entry name" value="TPR-like"/>
    <property type="match status" value="1"/>
</dbReference>
<feature type="compositionally biased region" description="Basic and acidic residues" evidence="4">
    <location>
        <begin position="378"/>
        <end position="392"/>
    </location>
</feature>
<evidence type="ECO:0000256" key="3">
    <source>
        <dbReference type="ARBA" id="ARBA00023242"/>
    </source>
</evidence>
<dbReference type="EMBL" id="BPWL01000009">
    <property type="protein sequence ID" value="GJJ13903.1"/>
    <property type="molecule type" value="Genomic_DNA"/>
</dbReference>
<keyword evidence="3" id="KW-0539">Nucleus</keyword>
<comment type="caution">
    <text evidence="5">The sequence shown here is derived from an EMBL/GenBank/DDBJ whole genome shotgun (WGS) entry which is preliminary data.</text>
</comment>
<dbReference type="GO" id="GO:0071013">
    <property type="term" value="C:catalytic step 2 spliceosome"/>
    <property type="evidence" value="ECO:0007669"/>
    <property type="project" value="TreeGrafter"/>
</dbReference>
<evidence type="ECO:0000256" key="4">
    <source>
        <dbReference type="SAM" id="MobiDB-lite"/>
    </source>
</evidence>
<accession>A0AAV5AMI5</accession>
<organism evidence="5 6">
    <name type="scientific">Clathrus columnatus</name>
    <dbReference type="NCBI Taxonomy" id="1419009"/>
    <lineage>
        <taxon>Eukaryota</taxon>
        <taxon>Fungi</taxon>
        <taxon>Dikarya</taxon>
        <taxon>Basidiomycota</taxon>
        <taxon>Agaricomycotina</taxon>
        <taxon>Agaricomycetes</taxon>
        <taxon>Phallomycetidae</taxon>
        <taxon>Phallales</taxon>
        <taxon>Clathraceae</taxon>
        <taxon>Clathrus</taxon>
    </lineage>
</organism>
<dbReference type="GO" id="GO:0031048">
    <property type="term" value="P:regulatory ncRNA-mediated heterochromatin formation"/>
    <property type="evidence" value="ECO:0007669"/>
    <property type="project" value="TreeGrafter"/>
</dbReference>
<dbReference type="Proteomes" id="UP001050691">
    <property type="component" value="Unassembled WGS sequence"/>
</dbReference>
<evidence type="ECO:0000256" key="1">
    <source>
        <dbReference type="ARBA" id="ARBA00004123"/>
    </source>
</evidence>
<dbReference type="PANTHER" id="PTHR13471">
    <property type="entry name" value="TETRATRICOPEPTIDE-LIKE HELICAL"/>
    <property type="match status" value="1"/>
</dbReference>
<dbReference type="AlphaFoldDB" id="A0AAV5AMI5"/>
<keyword evidence="6" id="KW-1185">Reference proteome</keyword>
<reference evidence="5" key="1">
    <citation type="submission" date="2021-10" db="EMBL/GenBank/DDBJ databases">
        <title>De novo Genome Assembly of Clathrus columnatus (Basidiomycota, Fungi) Using Illumina and Nanopore Sequence Data.</title>
        <authorList>
            <person name="Ogiso-Tanaka E."/>
            <person name="Itagaki H."/>
            <person name="Hosoya T."/>
            <person name="Hosaka K."/>
        </authorList>
    </citation>
    <scope>NUCLEOTIDE SEQUENCE</scope>
    <source>
        <strain evidence="5">MO-923</strain>
    </source>
</reference>
<proteinExistence type="inferred from homology"/>
<evidence type="ECO:0000256" key="2">
    <source>
        <dbReference type="ARBA" id="ARBA00009265"/>
    </source>
</evidence>
<dbReference type="InterPro" id="IPR013633">
    <property type="entry name" value="NRDE-2"/>
</dbReference>
<dbReference type="InterPro" id="IPR011990">
    <property type="entry name" value="TPR-like_helical_dom_sf"/>
</dbReference>
<dbReference type="GO" id="GO:1902369">
    <property type="term" value="P:negative regulation of RNA catabolic process"/>
    <property type="evidence" value="ECO:0007669"/>
    <property type="project" value="TreeGrafter"/>
</dbReference>
<name>A0AAV5AMI5_9AGAM</name>
<comment type="similarity">
    <text evidence="2">Belongs to the NRDE2 family.</text>
</comment>
<sequence>MLSALKLSRTLLSTTRDSLQLWAAHAQLERLRGKENEARRIFETVLSSSSSPRLAEARLWWIWAEMEWLADQDKAAQLVILRSVGILSGGPTNILKAKRLLEERTVSEKDWKDREAWICLLALLDILLSPRGLEEAMRRLRRYIEENSLEGVQRESAWVRILLFAWKHSVLLKRQLQRNKLRGFFEEGVIDMERGGRMNSVILGTFLESEKGKSVWGRTRALTGESGLSGRNQSGRRADAIVKGLKRRIWEVWLPGWEQTDWKTEKERIRSSLATAVADPRQIRCIFSERTTINLKLGRGHRPFYGVSMRSLRFDAKNLKRLKKLVFKATELGAWADTMVERGIRLHHGLEEYIGATGRESSPIDEGEGEGEGEGEDILEKDAEDYRRLAPF</sequence>
<evidence type="ECO:0000313" key="6">
    <source>
        <dbReference type="Proteomes" id="UP001050691"/>
    </source>
</evidence>
<protein>
    <submittedName>
        <fullName evidence="5">Uncharacterized protein</fullName>
    </submittedName>
</protein>
<feature type="region of interest" description="Disordered" evidence="4">
    <location>
        <begin position="357"/>
        <end position="392"/>
    </location>
</feature>
<gene>
    <name evidence="5" type="ORF">Clacol_008160</name>
</gene>